<dbReference type="Proteomes" id="UP000034680">
    <property type="component" value="Unassembled WGS sequence"/>
</dbReference>
<comment type="caution">
    <text evidence="3">The sequence shown here is derived from an EMBL/GenBank/DDBJ whole genome shotgun (WGS) entry which is preliminary data.</text>
</comment>
<evidence type="ECO:0000256" key="2">
    <source>
        <dbReference type="SAM" id="Phobius"/>
    </source>
</evidence>
<accession>A0A0G2HKX2</accession>
<proteinExistence type="predicted"/>
<organism evidence="3 4">
    <name type="scientific">Diaporthe ampelina</name>
    <dbReference type="NCBI Taxonomy" id="1214573"/>
    <lineage>
        <taxon>Eukaryota</taxon>
        <taxon>Fungi</taxon>
        <taxon>Dikarya</taxon>
        <taxon>Ascomycota</taxon>
        <taxon>Pezizomycotina</taxon>
        <taxon>Sordariomycetes</taxon>
        <taxon>Sordariomycetidae</taxon>
        <taxon>Diaporthales</taxon>
        <taxon>Diaporthaceae</taxon>
        <taxon>Diaporthe</taxon>
    </lineage>
</organism>
<evidence type="ECO:0000313" key="4">
    <source>
        <dbReference type="Proteomes" id="UP000034680"/>
    </source>
</evidence>
<name>A0A0G2HKX2_9PEZI</name>
<feature type="region of interest" description="Disordered" evidence="1">
    <location>
        <begin position="252"/>
        <end position="293"/>
    </location>
</feature>
<keyword evidence="2" id="KW-1133">Transmembrane helix</keyword>
<dbReference type="PANTHER" id="PTHR16861:SF4">
    <property type="entry name" value="SH3 DOMAIN PROTEIN (AFU_ORTHOLOGUE AFUA_1G13610)"/>
    <property type="match status" value="1"/>
</dbReference>
<gene>
    <name evidence="3" type="ORF">UCDDA912_g04270</name>
</gene>
<feature type="compositionally biased region" description="Polar residues" evidence="1">
    <location>
        <begin position="252"/>
        <end position="262"/>
    </location>
</feature>
<evidence type="ECO:0000313" key="3">
    <source>
        <dbReference type="EMBL" id="KKY35663.1"/>
    </source>
</evidence>
<feature type="region of interest" description="Disordered" evidence="1">
    <location>
        <begin position="121"/>
        <end position="165"/>
    </location>
</feature>
<feature type="compositionally biased region" description="Polar residues" evidence="1">
    <location>
        <begin position="274"/>
        <end position="293"/>
    </location>
</feature>
<feature type="compositionally biased region" description="Polar residues" evidence="1">
    <location>
        <begin position="135"/>
        <end position="159"/>
    </location>
</feature>
<sequence length="293" mass="30881">MTTTPSLSLTESFAPSSSNTILTVTITRDDAATSSITPTVSSETALITDTPTTVSSDLTLVYVFTKSATDGSSSSGSSSGSSPPDLSAGAIAGIVIGSIILLIVLVLAVFCTSRRFARKRRREDASLHHSDNQRMSRAAPSSTSYRQARSRRSTLYSSPSTPPQELATHFNRLEADGRGRPVEVLGSYKHPVELQAGSTTDLVAHVWHGARRPGVPGKDEGGVIYIVPAWRGDDVVSDAGIAVCLSPPGTWETESWGASVSRQSHRGSGPGTHVTPSKASSRVTLGYSTHTKE</sequence>
<dbReference type="OrthoDB" id="5233121at2759"/>
<keyword evidence="4" id="KW-1185">Reference proteome</keyword>
<dbReference type="AlphaFoldDB" id="A0A0G2HKX2"/>
<evidence type="ECO:0000256" key="1">
    <source>
        <dbReference type="SAM" id="MobiDB-lite"/>
    </source>
</evidence>
<reference evidence="3 4" key="1">
    <citation type="submission" date="2015-05" db="EMBL/GenBank/DDBJ databases">
        <title>Distinctive expansion of gene families associated with plant cell wall degradation and secondary metabolism in the genomes of grapevine trunk pathogens.</title>
        <authorList>
            <person name="Lawrence D.P."/>
            <person name="Travadon R."/>
            <person name="Rolshausen P.E."/>
            <person name="Baumgartner K."/>
        </authorList>
    </citation>
    <scope>NUCLEOTIDE SEQUENCE [LARGE SCALE GENOMIC DNA]</scope>
    <source>
        <strain evidence="3">DA912</strain>
    </source>
</reference>
<keyword evidence="2" id="KW-0472">Membrane</keyword>
<reference evidence="3 4" key="2">
    <citation type="submission" date="2015-05" db="EMBL/GenBank/DDBJ databases">
        <authorList>
            <person name="Morales-Cruz A."/>
            <person name="Amrine K.C."/>
            <person name="Cantu D."/>
        </authorList>
    </citation>
    <scope>NUCLEOTIDE SEQUENCE [LARGE SCALE GENOMIC DNA]</scope>
    <source>
        <strain evidence="3">DA912</strain>
    </source>
</reference>
<dbReference type="PANTHER" id="PTHR16861">
    <property type="entry name" value="GLYCOPROTEIN 38"/>
    <property type="match status" value="1"/>
</dbReference>
<dbReference type="EMBL" id="LCUC01000147">
    <property type="protein sequence ID" value="KKY35663.1"/>
    <property type="molecule type" value="Genomic_DNA"/>
</dbReference>
<feature type="compositionally biased region" description="Basic and acidic residues" evidence="1">
    <location>
        <begin position="122"/>
        <end position="134"/>
    </location>
</feature>
<feature type="transmembrane region" description="Helical" evidence="2">
    <location>
        <begin position="88"/>
        <end position="112"/>
    </location>
</feature>
<protein>
    <submittedName>
        <fullName evidence="3">Uncharacterized protein</fullName>
    </submittedName>
</protein>
<keyword evidence="2" id="KW-0812">Transmembrane</keyword>